<feature type="domain" description="AB hydrolase-1" evidence="4">
    <location>
        <begin position="3"/>
        <end position="229"/>
    </location>
</feature>
<evidence type="ECO:0000259" key="4">
    <source>
        <dbReference type="Pfam" id="PF00561"/>
    </source>
</evidence>
<comment type="caution">
    <text evidence="5">The sequence shown here is derived from an EMBL/GenBank/DDBJ whole genome shotgun (WGS) entry which is preliminary data.</text>
</comment>
<dbReference type="InterPro" id="IPR000073">
    <property type="entry name" value="AB_hydrolase_1"/>
</dbReference>
<dbReference type="EC" id="4.2.99.20" evidence="3"/>
<sequence>MNFIFLHGLLGTKNDWQAVIDRLPNQHCLALDLPFHGEAKGVSVQNFEETCAYLSQQIRSAVKNEPFFLAGYSLGGRIALYYALQYQGMKGNLQGLILEGANLGLINEKEKAARRLNDEKWATKFRLEPPEIVLNDWYRQPVFAHLTDAERDALIHKRSPNCGENIANMLLATSLAKQPYFGDKVRAKNSTFFYFAGERDTKFRQIAAAHQLNVRLISKAGHNAHSENPDEFAMRLYDIRNLSKKA</sequence>
<proteinExistence type="inferred from homology"/>
<dbReference type="InterPro" id="IPR029058">
    <property type="entry name" value="AB_hydrolase_fold"/>
</dbReference>
<dbReference type="Gene3D" id="3.40.50.1820">
    <property type="entry name" value="alpha/beta hydrolase"/>
    <property type="match status" value="1"/>
</dbReference>
<evidence type="ECO:0000256" key="2">
    <source>
        <dbReference type="ARBA" id="ARBA00023239"/>
    </source>
</evidence>
<organism evidence="5 6">
    <name type="scientific">Exercitatus varius</name>
    <dbReference type="NCBI Taxonomy" id="67857"/>
    <lineage>
        <taxon>Bacteria</taxon>
        <taxon>Pseudomonadati</taxon>
        <taxon>Pseudomonadota</taxon>
        <taxon>Gammaproteobacteria</taxon>
        <taxon>Pasteurellales</taxon>
        <taxon>Pasteurellaceae</taxon>
        <taxon>Exercitatus</taxon>
    </lineage>
</organism>
<comment type="function">
    <text evidence="3">Catalyzes a proton abstraction reaction that results in 2,5-elimination of pyruvate from 2-succinyl-5-enolpyruvyl-6-hydroxy-3-cyclohexene-1-carboxylate (SEPHCHC) and the formation of 2-succinyl-6-hydroxy-2,4-cyclohexadiene-1-carboxylate (SHCHC).</text>
</comment>
<keyword evidence="2 3" id="KW-0456">Lyase</keyword>
<dbReference type="Pfam" id="PF00561">
    <property type="entry name" value="Abhydrolase_1"/>
    <property type="match status" value="1"/>
</dbReference>
<dbReference type="HAMAP" id="MF_01660">
    <property type="entry name" value="MenH"/>
    <property type="match status" value="1"/>
</dbReference>
<dbReference type="InterPro" id="IPR022485">
    <property type="entry name" value="SHCHC_synthase_MenH"/>
</dbReference>
<evidence type="ECO:0000256" key="3">
    <source>
        <dbReference type="HAMAP-Rule" id="MF_01660"/>
    </source>
</evidence>
<name>A0AAW6Q891_9PAST</name>
<dbReference type="PANTHER" id="PTHR42916:SF1">
    <property type="entry name" value="PROTEIN PHYLLO, CHLOROPLASTIC"/>
    <property type="match status" value="1"/>
</dbReference>
<accession>A0AAW6Q891</accession>
<evidence type="ECO:0000313" key="6">
    <source>
        <dbReference type="Proteomes" id="UP001214976"/>
    </source>
</evidence>
<evidence type="ECO:0000256" key="1">
    <source>
        <dbReference type="ARBA" id="ARBA00022428"/>
    </source>
</evidence>
<comment type="pathway">
    <text evidence="3">Quinol/quinone metabolism; menaquinone biosynthesis.</text>
</comment>
<dbReference type="NCBIfam" id="TIGR03695">
    <property type="entry name" value="menH_SHCHC"/>
    <property type="match status" value="1"/>
</dbReference>
<evidence type="ECO:0000313" key="5">
    <source>
        <dbReference type="EMBL" id="MDG2949809.1"/>
    </source>
</evidence>
<dbReference type="RefSeq" id="WP_317476957.1">
    <property type="nucleotide sequence ID" value="NZ_JARQTW010000008.1"/>
</dbReference>
<comment type="pathway">
    <text evidence="3">Quinol/quinone metabolism; 1,4-dihydroxy-2-naphthoate biosynthesis; 1,4-dihydroxy-2-naphthoate from chorismate: step 3/7.</text>
</comment>
<comment type="catalytic activity">
    <reaction evidence="3">
        <text>5-enolpyruvoyl-6-hydroxy-2-succinyl-cyclohex-3-ene-1-carboxylate = (1R,6R)-6-hydroxy-2-succinyl-cyclohexa-2,4-diene-1-carboxylate + pyruvate</text>
        <dbReference type="Rhea" id="RHEA:25597"/>
        <dbReference type="ChEBI" id="CHEBI:15361"/>
        <dbReference type="ChEBI" id="CHEBI:58689"/>
        <dbReference type="ChEBI" id="CHEBI:58818"/>
        <dbReference type="EC" id="4.2.99.20"/>
    </reaction>
</comment>
<dbReference type="NCBIfam" id="NF008340">
    <property type="entry name" value="PRK11126.1"/>
    <property type="match status" value="1"/>
</dbReference>
<keyword evidence="1 3" id="KW-0474">Menaquinone biosynthesis</keyword>
<comment type="similarity">
    <text evidence="3">Belongs to the AB hydrolase superfamily. MenH family.</text>
</comment>
<gene>
    <name evidence="3 5" type="primary">menH</name>
    <name evidence="5" type="ORF">P7M15_04620</name>
</gene>
<dbReference type="PANTHER" id="PTHR42916">
    <property type="entry name" value="2-SUCCINYL-5-ENOLPYRUVYL-6-HYDROXY-3-CYCLOHEXENE-1-CARBOXYLATE SYNTHASE"/>
    <property type="match status" value="1"/>
</dbReference>
<dbReference type="SUPFAM" id="SSF53474">
    <property type="entry name" value="alpha/beta-Hydrolases"/>
    <property type="match status" value="1"/>
</dbReference>
<dbReference type="GO" id="GO:0009234">
    <property type="term" value="P:menaquinone biosynthetic process"/>
    <property type="evidence" value="ECO:0007669"/>
    <property type="project" value="UniProtKB-UniRule"/>
</dbReference>
<dbReference type="GO" id="GO:0070205">
    <property type="term" value="F:2-succinyl-6-hydroxy-2,4-cyclohexadiene-1-carboxylate synthase activity"/>
    <property type="evidence" value="ECO:0007669"/>
    <property type="project" value="UniProtKB-UniRule"/>
</dbReference>
<protein>
    <recommendedName>
        <fullName evidence="3">Putative 2-succinyl-6-hydroxy-2,4-cyclohexadiene-1-carboxylate synthase</fullName>
        <shortName evidence="3">SHCHC synthase</shortName>
        <ecNumber evidence="3">4.2.99.20</ecNumber>
    </recommendedName>
</protein>
<dbReference type="EMBL" id="JARQTW010000008">
    <property type="protein sequence ID" value="MDG2949809.1"/>
    <property type="molecule type" value="Genomic_DNA"/>
</dbReference>
<comment type="subunit">
    <text evidence="3">Monomer.</text>
</comment>
<reference evidence="5" key="1">
    <citation type="submission" date="2023-03" db="EMBL/GenBank/DDBJ databases">
        <title>Classification of Bisgaard taxon 6 and taxon 10 as Exercitatus varius gen. nov., spec. nov.</title>
        <authorList>
            <person name="Christensen H."/>
        </authorList>
    </citation>
    <scope>NUCLEOTIDE SEQUENCE</scope>
    <source>
        <strain evidence="5">86116</strain>
    </source>
</reference>
<dbReference type="Proteomes" id="UP001214976">
    <property type="component" value="Unassembled WGS sequence"/>
</dbReference>
<dbReference type="AlphaFoldDB" id="A0AAW6Q891"/>